<dbReference type="PANTHER" id="PTHR23072">
    <property type="entry name" value="PHOSPHATIDYLINOSITOL GLYCAN-RELATED"/>
    <property type="match status" value="1"/>
</dbReference>
<dbReference type="Proteomes" id="UP000675881">
    <property type="component" value="Chromosome 6"/>
</dbReference>
<name>A0A7R8D334_LEPSM</name>
<dbReference type="GO" id="GO:0005789">
    <property type="term" value="C:endoplasmic reticulum membrane"/>
    <property type="evidence" value="ECO:0007669"/>
    <property type="project" value="TreeGrafter"/>
</dbReference>
<dbReference type="AlphaFoldDB" id="A0A7R8D334"/>
<gene>
    <name evidence="1" type="ORF">LSAA_12281</name>
</gene>
<dbReference type="GO" id="GO:0051267">
    <property type="term" value="F:CP2 mannose-ethanolamine phosphotransferase activity"/>
    <property type="evidence" value="ECO:0007669"/>
    <property type="project" value="TreeGrafter"/>
</dbReference>
<keyword evidence="1" id="KW-0808">Transferase</keyword>
<keyword evidence="2" id="KW-1185">Reference proteome</keyword>
<dbReference type="EMBL" id="HG994585">
    <property type="protein sequence ID" value="CAF2979820.1"/>
    <property type="molecule type" value="Genomic_DNA"/>
</dbReference>
<dbReference type="SUPFAM" id="SSF53649">
    <property type="entry name" value="Alkaline phosphatase-like"/>
    <property type="match status" value="1"/>
</dbReference>
<organism evidence="1 2">
    <name type="scientific">Lepeophtheirus salmonis</name>
    <name type="common">Salmon louse</name>
    <name type="synonym">Caligus salmonis</name>
    <dbReference type="NCBI Taxonomy" id="72036"/>
    <lineage>
        <taxon>Eukaryota</taxon>
        <taxon>Metazoa</taxon>
        <taxon>Ecdysozoa</taxon>
        <taxon>Arthropoda</taxon>
        <taxon>Crustacea</taxon>
        <taxon>Multicrustacea</taxon>
        <taxon>Hexanauplia</taxon>
        <taxon>Copepoda</taxon>
        <taxon>Siphonostomatoida</taxon>
        <taxon>Caligidae</taxon>
        <taxon>Lepeophtheirus</taxon>
    </lineage>
</organism>
<dbReference type="OrthoDB" id="272139at2759"/>
<dbReference type="InterPro" id="IPR017850">
    <property type="entry name" value="Alkaline_phosphatase_core_sf"/>
</dbReference>
<dbReference type="InterPro" id="IPR039527">
    <property type="entry name" value="PIGG/GPI7"/>
</dbReference>
<dbReference type="GO" id="GO:0006506">
    <property type="term" value="P:GPI anchor biosynthetic process"/>
    <property type="evidence" value="ECO:0007669"/>
    <property type="project" value="InterPro"/>
</dbReference>
<dbReference type="EC" id="2.7.-.-" evidence="1"/>
<reference evidence="1" key="1">
    <citation type="submission" date="2021-02" db="EMBL/GenBank/DDBJ databases">
        <authorList>
            <person name="Bekaert M."/>
        </authorList>
    </citation>
    <scope>NUCLEOTIDE SEQUENCE</scope>
    <source>
        <strain evidence="1">IoA-00</strain>
    </source>
</reference>
<evidence type="ECO:0000313" key="1">
    <source>
        <dbReference type="EMBL" id="CAF2979820.1"/>
    </source>
</evidence>
<evidence type="ECO:0000313" key="2">
    <source>
        <dbReference type="Proteomes" id="UP000675881"/>
    </source>
</evidence>
<protein>
    <submittedName>
        <fullName evidence="1">PIGG</fullName>
        <ecNumber evidence="1">2.7.-.-</ecNumber>
    </submittedName>
</protein>
<accession>A0A7R8D334</accession>
<dbReference type="Gene3D" id="3.40.720.10">
    <property type="entry name" value="Alkaline Phosphatase, subunit A"/>
    <property type="match status" value="1"/>
</dbReference>
<sequence length="267" mass="30183">MILKLVMFWIQILGFLWFLLGFFPLKTPLKGDAPSIREEEEEFPSLSLAWKRRVGQVVIVVVDALRADFSYSTFTSLGLVARVSCPTVTLPRIKAISTALMEDSLIKRWRDASRNIVYYGDDTWIKLFPDSFLRNEGTSSFFVSDFHQVDDNVTRNLPHEFEKSDWDVMILHYLGLDHIGHVFADSRLRKKGWKDDFPPLILVLGDHGMADIGGHGGSTIPETITPVIALSPIFNASQSLGSSKVISTNRLGCHLVLVNWCFDPEKK</sequence>
<proteinExistence type="predicted"/>
<dbReference type="PANTHER" id="PTHR23072:SF0">
    <property type="entry name" value="GPI ETHANOLAMINE PHOSPHATE TRANSFERASE 2"/>
    <property type="match status" value="1"/>
</dbReference>